<dbReference type="Pfam" id="PF12679">
    <property type="entry name" value="ABC2_membrane_2"/>
    <property type="match status" value="1"/>
</dbReference>
<feature type="transmembrane region" description="Helical" evidence="2">
    <location>
        <begin position="256"/>
        <end position="277"/>
    </location>
</feature>
<sequence length="337" mass="34542">MSTVDTTTQSASIPRAATTGTPGTVPADARRTREADSTMAAPGTPRTAGSEAPGTSDRPGTPRGPGRVRAAARLLGSEVGLTLRRPRNLLLIGLASSVPVIVGLVVRLVGADGDAPAFVLQLGGNGLMLTFASMLLLVQMLLPLTVAVVAGDSVAGEAGLGTLRYLLTAPAGRTRLLLLKFANVAVYALVCCASVAVVALITGFVLFPVGPVQLLSGATVPIADGLLRVAMVVGYVTLGMAAFGAIGIAISTFTDVPIGAVAASVVTIVFSQVMMLVPQLEPLRPYLLTTWWGSFDGVLRDPIATDVLGQGLLVFAAYTFVFGAIAWARFTGKDITA</sequence>
<comment type="caution">
    <text evidence="3">The sequence shown here is derived from an EMBL/GenBank/DDBJ whole genome shotgun (WGS) entry which is preliminary data.</text>
</comment>
<dbReference type="AlphaFoldDB" id="A0A7X0IFE0"/>
<dbReference type="PANTHER" id="PTHR37305">
    <property type="entry name" value="INTEGRAL MEMBRANE PROTEIN-RELATED"/>
    <property type="match status" value="1"/>
</dbReference>
<feature type="compositionally biased region" description="Polar residues" evidence="1">
    <location>
        <begin position="1"/>
        <end position="12"/>
    </location>
</feature>
<dbReference type="GO" id="GO:0140359">
    <property type="term" value="F:ABC-type transporter activity"/>
    <property type="evidence" value="ECO:0007669"/>
    <property type="project" value="InterPro"/>
</dbReference>
<evidence type="ECO:0000313" key="3">
    <source>
        <dbReference type="EMBL" id="MBB6474151.1"/>
    </source>
</evidence>
<feature type="transmembrane region" description="Helical" evidence="2">
    <location>
        <begin position="227"/>
        <end position="249"/>
    </location>
</feature>
<gene>
    <name evidence="3" type="ORF">BJ992_003582</name>
</gene>
<keyword evidence="2" id="KW-1133">Transmembrane helix</keyword>
<feature type="transmembrane region" description="Helical" evidence="2">
    <location>
        <begin position="184"/>
        <end position="207"/>
    </location>
</feature>
<proteinExistence type="predicted"/>
<keyword evidence="2" id="KW-0812">Transmembrane</keyword>
<evidence type="ECO:0000313" key="4">
    <source>
        <dbReference type="Proteomes" id="UP000555564"/>
    </source>
</evidence>
<keyword evidence="2" id="KW-0472">Membrane</keyword>
<feature type="region of interest" description="Disordered" evidence="1">
    <location>
        <begin position="1"/>
        <end position="67"/>
    </location>
</feature>
<keyword evidence="4" id="KW-1185">Reference proteome</keyword>
<name>A0A7X0IFE0_9ACTN</name>
<accession>A0A7X0IFE0</accession>
<evidence type="ECO:0000256" key="2">
    <source>
        <dbReference type="SAM" id="Phobius"/>
    </source>
</evidence>
<dbReference type="Proteomes" id="UP000555564">
    <property type="component" value="Unassembled WGS sequence"/>
</dbReference>
<dbReference type="RefSeq" id="WP_246496692.1">
    <property type="nucleotide sequence ID" value="NZ_BAAALO010000127.1"/>
</dbReference>
<feature type="compositionally biased region" description="Low complexity" evidence="1">
    <location>
        <begin position="58"/>
        <end position="67"/>
    </location>
</feature>
<protein>
    <submittedName>
        <fullName evidence="3">ABC-2 type transport system permease protein</fullName>
    </submittedName>
</protein>
<dbReference type="GO" id="GO:0005886">
    <property type="term" value="C:plasma membrane"/>
    <property type="evidence" value="ECO:0007669"/>
    <property type="project" value="UniProtKB-SubCell"/>
</dbReference>
<feature type="transmembrane region" description="Helical" evidence="2">
    <location>
        <begin position="89"/>
        <end position="109"/>
    </location>
</feature>
<feature type="transmembrane region" description="Helical" evidence="2">
    <location>
        <begin position="129"/>
        <end position="150"/>
    </location>
</feature>
<reference evidence="3 4" key="1">
    <citation type="submission" date="2020-08" db="EMBL/GenBank/DDBJ databases">
        <title>Sequencing the genomes of 1000 actinobacteria strains.</title>
        <authorList>
            <person name="Klenk H.-P."/>
        </authorList>
    </citation>
    <scope>NUCLEOTIDE SEQUENCE [LARGE SCALE GENOMIC DNA]</scope>
    <source>
        <strain evidence="3 4">DSM 44936</strain>
    </source>
</reference>
<dbReference type="PANTHER" id="PTHR37305:SF1">
    <property type="entry name" value="MEMBRANE PROTEIN"/>
    <property type="match status" value="1"/>
</dbReference>
<dbReference type="EMBL" id="JACHIU010000001">
    <property type="protein sequence ID" value="MBB6474151.1"/>
    <property type="molecule type" value="Genomic_DNA"/>
</dbReference>
<feature type="compositionally biased region" description="Low complexity" evidence="1">
    <location>
        <begin position="16"/>
        <end position="27"/>
    </location>
</feature>
<feature type="transmembrane region" description="Helical" evidence="2">
    <location>
        <begin position="307"/>
        <end position="328"/>
    </location>
</feature>
<evidence type="ECO:0000256" key="1">
    <source>
        <dbReference type="SAM" id="MobiDB-lite"/>
    </source>
</evidence>
<organism evidence="3 4">
    <name type="scientific">Sphaerisporangium rubeum</name>
    <dbReference type="NCBI Taxonomy" id="321317"/>
    <lineage>
        <taxon>Bacteria</taxon>
        <taxon>Bacillati</taxon>
        <taxon>Actinomycetota</taxon>
        <taxon>Actinomycetes</taxon>
        <taxon>Streptosporangiales</taxon>
        <taxon>Streptosporangiaceae</taxon>
        <taxon>Sphaerisporangium</taxon>
    </lineage>
</organism>